<protein>
    <submittedName>
        <fullName evidence="1">(northern house mosquito) hypothetical protein</fullName>
    </submittedName>
</protein>
<accession>A0A8D8BIU2</accession>
<sequence>MFLHRRDLHRLPAQILEAFHHLPQPVEFLPCVHQPHLAQIEPRLDALQLHDHVPVVLVRRRLVVVRIFRVARGLPYGKVPPDVHLEVLEKLVALHVELLDRHLVDEERRVLLLHVALVHVENLLLRVALNVLQKARLLATLGRHPALVELPVDQLHVQLGQFLDEGAFRSFRIGNQLFVLLFDGHQLLQLFLALRQIAVHVVQNVGVFGT</sequence>
<organism evidence="1">
    <name type="scientific">Culex pipiens</name>
    <name type="common">House mosquito</name>
    <dbReference type="NCBI Taxonomy" id="7175"/>
    <lineage>
        <taxon>Eukaryota</taxon>
        <taxon>Metazoa</taxon>
        <taxon>Ecdysozoa</taxon>
        <taxon>Arthropoda</taxon>
        <taxon>Hexapoda</taxon>
        <taxon>Insecta</taxon>
        <taxon>Pterygota</taxon>
        <taxon>Neoptera</taxon>
        <taxon>Endopterygota</taxon>
        <taxon>Diptera</taxon>
        <taxon>Nematocera</taxon>
        <taxon>Culicoidea</taxon>
        <taxon>Culicidae</taxon>
        <taxon>Culicinae</taxon>
        <taxon>Culicini</taxon>
        <taxon>Culex</taxon>
        <taxon>Culex</taxon>
    </lineage>
</organism>
<evidence type="ECO:0000313" key="1">
    <source>
        <dbReference type="EMBL" id="CAG6475188.1"/>
    </source>
</evidence>
<name>A0A8D8BIU2_CULPI</name>
<reference evidence="1" key="1">
    <citation type="submission" date="2021-05" db="EMBL/GenBank/DDBJ databases">
        <authorList>
            <person name="Alioto T."/>
            <person name="Alioto T."/>
            <person name="Gomez Garrido J."/>
        </authorList>
    </citation>
    <scope>NUCLEOTIDE SEQUENCE</scope>
</reference>
<dbReference type="EMBL" id="HBUE01076261">
    <property type="protein sequence ID" value="CAG6475188.1"/>
    <property type="molecule type" value="Transcribed_RNA"/>
</dbReference>
<dbReference type="AlphaFoldDB" id="A0A8D8BIU2"/>
<dbReference type="EMBL" id="HBUE01076260">
    <property type="protein sequence ID" value="CAG6475186.1"/>
    <property type="molecule type" value="Transcribed_RNA"/>
</dbReference>
<proteinExistence type="predicted"/>